<dbReference type="Gene3D" id="3.30.40.10">
    <property type="entry name" value="Zinc/RING finger domain, C3HC4 (zinc finger)"/>
    <property type="match status" value="1"/>
</dbReference>
<dbReference type="InterPro" id="IPR013083">
    <property type="entry name" value="Znf_RING/FYVE/PHD"/>
</dbReference>
<feature type="compositionally biased region" description="Basic and acidic residues" evidence="1">
    <location>
        <begin position="504"/>
        <end position="514"/>
    </location>
</feature>
<sequence length="807" mass="91363">MASSQVEIAYSSPFGCVLRNHTRKERCIEINVRAVLDLDTNFKGLMTHVATSTNEQSNIGNHRNLHTTNIKNGERFPITPKHSPLVLDRWVTRQAQDVTIDKHVVNEGAGQLLVPTNSNTASPMASNLSTPLENAMVKHNLGASSLVQIWEATLHRSYQCQSMEASTLDEKIENRRNNKPEDSLIDCDTSAPPFCSSCDAGERERVSVADIIKRLKNGREDADDDERINNNVTDSQSRENKHSSTSDQGKAGRRYFLRIASSPRLRGRQAFYDLLMQIERDKNRELDSLLERRSVSKFAQRGCLQSMLRLRCLQRSLTIQDKCRPQAPEVHGTRFSHGSTMMQARIQVSPFITIYSRKIIPDGIIQALLLDKSSTSKLQSEESHCQKASISGHQSICPVNRFTEYRNENLNEQAKPASYAIQQKETSLEVRCLESLKSADITTSSENQMEKNKETAENVNPYSQNETAEERDNHQQHLSLGLEETTETSLNEIGEERELEQDIDDKQQLHHDSQENAGKATFYSDNDGSEVTEELEDHYPQYFDQTNYDWFSDISRPRIHIYMKVGIFHIHTHITLKYEIRGRVSTHLASDFRERMDRLMNSRVQIMQDDGGASQEEADDEDRMVQVKSYLQRHLHPAGDLGATASTLTRSWSSQDGKETGNYSDRGPSTFSTPSGVSEAQYYQDTRQSSCSIAPTSLVQGIHSLVLICCGCIKSILSCMDVQMKFQLYSFNRELLHSGGREENKPTERVASPWKRCCCICLKVQVDSLLYSCGHMCTCLKYAHELQWSSGKCPKCTAPILDVVPIK</sequence>
<evidence type="ECO:0008006" key="4">
    <source>
        <dbReference type="Google" id="ProtNLM"/>
    </source>
</evidence>
<evidence type="ECO:0000313" key="2">
    <source>
        <dbReference type="EMBL" id="TYJ44657.1"/>
    </source>
</evidence>
<dbReference type="EMBL" id="CM017638">
    <property type="protein sequence ID" value="TYJ44657.1"/>
    <property type="molecule type" value="Genomic_DNA"/>
</dbReference>
<evidence type="ECO:0000256" key="1">
    <source>
        <dbReference type="SAM" id="MobiDB-lite"/>
    </source>
</evidence>
<accession>A0A5D2ZZS6</accession>
<gene>
    <name evidence="2" type="ORF">E1A91_A03G240500v1</name>
</gene>
<feature type="region of interest" description="Disordered" evidence="1">
    <location>
        <begin position="441"/>
        <end position="526"/>
    </location>
</feature>
<name>A0A5D2ZZS6_GOSMU</name>
<organism evidence="2 3">
    <name type="scientific">Gossypium mustelinum</name>
    <name type="common">Cotton</name>
    <name type="synonym">Gossypium caicoense</name>
    <dbReference type="NCBI Taxonomy" id="34275"/>
    <lineage>
        <taxon>Eukaryota</taxon>
        <taxon>Viridiplantae</taxon>
        <taxon>Streptophyta</taxon>
        <taxon>Embryophyta</taxon>
        <taxon>Tracheophyta</taxon>
        <taxon>Spermatophyta</taxon>
        <taxon>Magnoliopsida</taxon>
        <taxon>eudicotyledons</taxon>
        <taxon>Gunneridae</taxon>
        <taxon>Pentapetalae</taxon>
        <taxon>rosids</taxon>
        <taxon>malvids</taxon>
        <taxon>Malvales</taxon>
        <taxon>Malvaceae</taxon>
        <taxon>Malvoideae</taxon>
        <taxon>Gossypium</taxon>
    </lineage>
</organism>
<protein>
    <recommendedName>
        <fullName evidence="4">RING-type domain-containing protein</fullName>
    </recommendedName>
</protein>
<dbReference type="PANTHER" id="PTHR47820:SF3">
    <property type="entry name" value="OS07G0499800 PROTEIN"/>
    <property type="match status" value="1"/>
</dbReference>
<reference evidence="2 3" key="1">
    <citation type="submission" date="2019-07" db="EMBL/GenBank/DDBJ databases">
        <title>WGS assembly of Gossypium mustelinum.</title>
        <authorList>
            <person name="Chen Z.J."/>
            <person name="Sreedasyam A."/>
            <person name="Ando A."/>
            <person name="Song Q."/>
            <person name="De L."/>
            <person name="Hulse-Kemp A."/>
            <person name="Ding M."/>
            <person name="Ye W."/>
            <person name="Kirkbride R."/>
            <person name="Jenkins J."/>
            <person name="Plott C."/>
            <person name="Lovell J."/>
            <person name="Lin Y.-M."/>
            <person name="Vaughn R."/>
            <person name="Liu B."/>
            <person name="Li W."/>
            <person name="Simpson S."/>
            <person name="Scheffler B."/>
            <person name="Saski C."/>
            <person name="Grover C."/>
            <person name="Hu G."/>
            <person name="Conover J."/>
            <person name="Carlson J."/>
            <person name="Shu S."/>
            <person name="Boston L."/>
            <person name="Williams M."/>
            <person name="Peterson D."/>
            <person name="Mcgee K."/>
            <person name="Jones D."/>
            <person name="Wendel J."/>
            <person name="Stelly D."/>
            <person name="Grimwood J."/>
            <person name="Schmutz J."/>
        </authorList>
    </citation>
    <scope>NUCLEOTIDE SEQUENCE [LARGE SCALE GENOMIC DNA]</scope>
    <source>
        <strain evidence="2">1408120.09</strain>
    </source>
</reference>
<dbReference type="Pfam" id="PF13920">
    <property type="entry name" value="zf-C3HC4_3"/>
    <property type="match status" value="1"/>
</dbReference>
<feature type="region of interest" description="Disordered" evidence="1">
    <location>
        <begin position="646"/>
        <end position="678"/>
    </location>
</feature>
<proteinExistence type="predicted"/>
<feature type="compositionally biased region" description="Acidic residues" evidence="1">
    <location>
        <begin position="493"/>
        <end position="503"/>
    </location>
</feature>
<dbReference type="PANTHER" id="PTHR47820">
    <property type="entry name" value="BNAC05G24000D PROTEIN"/>
    <property type="match status" value="1"/>
</dbReference>
<evidence type="ECO:0000313" key="3">
    <source>
        <dbReference type="Proteomes" id="UP000323597"/>
    </source>
</evidence>
<feature type="compositionally biased region" description="Polar residues" evidence="1">
    <location>
        <begin position="457"/>
        <end position="466"/>
    </location>
</feature>
<dbReference type="Proteomes" id="UP000323597">
    <property type="component" value="Chromosome A03"/>
</dbReference>
<keyword evidence="3" id="KW-1185">Reference proteome</keyword>
<feature type="region of interest" description="Disordered" evidence="1">
    <location>
        <begin position="218"/>
        <end position="250"/>
    </location>
</feature>
<dbReference type="AlphaFoldDB" id="A0A5D2ZZS6"/>